<evidence type="ECO:0000256" key="1">
    <source>
        <dbReference type="SAM" id="SignalP"/>
    </source>
</evidence>
<dbReference type="EMBL" id="VOKX01000015">
    <property type="protein sequence ID" value="KAB7847763.1"/>
    <property type="molecule type" value="Genomic_DNA"/>
</dbReference>
<evidence type="ECO:0000313" key="2">
    <source>
        <dbReference type="EMBL" id="KAB7847763.1"/>
    </source>
</evidence>
<reference evidence="2 3" key="1">
    <citation type="journal article" date="2019" name="Microb. Cell Fact.">
        <title>Exploring novel herbicidin analogues by transcriptional regulator overexpression and MS/MS molecular networking.</title>
        <authorList>
            <person name="Shi Y."/>
            <person name="Gu R."/>
            <person name="Li Y."/>
            <person name="Wang X."/>
            <person name="Ren W."/>
            <person name="Li X."/>
            <person name="Wang L."/>
            <person name="Xie Y."/>
            <person name="Hong B."/>
        </authorList>
    </citation>
    <scope>NUCLEOTIDE SEQUENCE [LARGE SCALE GENOMIC DNA]</scope>
    <source>
        <strain evidence="2 3">US-43</strain>
    </source>
</reference>
<proteinExistence type="predicted"/>
<gene>
    <name evidence="2" type="ORF">FRZ00_10465</name>
</gene>
<protein>
    <submittedName>
        <fullName evidence="2">Uncharacterized protein</fullName>
    </submittedName>
</protein>
<dbReference type="InterPro" id="IPR006311">
    <property type="entry name" value="TAT_signal"/>
</dbReference>
<keyword evidence="3" id="KW-1185">Reference proteome</keyword>
<sequence>MQRVPHVLRALGGPRGVRVRRVLTTAAATALLGLSGVALAAPAQAEADVHVLGGVADAVMHGTLTAQVLRTDVLHVINPLQGII</sequence>
<feature type="signal peptide" evidence="1">
    <location>
        <begin position="1"/>
        <end position="40"/>
    </location>
</feature>
<accession>A0A5N5WBQ8</accession>
<comment type="caution">
    <text evidence="2">The sequence shown here is derived from an EMBL/GenBank/DDBJ whole genome shotgun (WGS) entry which is preliminary data.</text>
</comment>
<keyword evidence="1" id="KW-0732">Signal</keyword>
<dbReference type="AlphaFoldDB" id="A0A5N5WBQ8"/>
<dbReference type="RefSeq" id="WP_152263213.1">
    <property type="nucleotide sequence ID" value="NZ_VOKX01000015.1"/>
</dbReference>
<dbReference type="PROSITE" id="PS51318">
    <property type="entry name" value="TAT"/>
    <property type="match status" value="1"/>
</dbReference>
<name>A0A5N5WBQ8_STRMB</name>
<evidence type="ECO:0000313" key="3">
    <source>
        <dbReference type="Proteomes" id="UP000327000"/>
    </source>
</evidence>
<dbReference type="Proteomes" id="UP000327000">
    <property type="component" value="Unassembled WGS sequence"/>
</dbReference>
<feature type="chain" id="PRO_5039520586" evidence="1">
    <location>
        <begin position="41"/>
        <end position="84"/>
    </location>
</feature>
<organism evidence="2 3">
    <name type="scientific">Streptomyces mobaraensis</name>
    <name type="common">Streptoverticillium mobaraense</name>
    <dbReference type="NCBI Taxonomy" id="35621"/>
    <lineage>
        <taxon>Bacteria</taxon>
        <taxon>Bacillati</taxon>
        <taxon>Actinomycetota</taxon>
        <taxon>Actinomycetes</taxon>
        <taxon>Kitasatosporales</taxon>
        <taxon>Streptomycetaceae</taxon>
        <taxon>Streptomyces</taxon>
    </lineage>
</organism>